<dbReference type="PANTHER" id="PTHR48081:SF8">
    <property type="entry name" value="ALPHA_BETA HYDROLASE FOLD-3 DOMAIN-CONTAINING PROTEIN-RELATED"/>
    <property type="match status" value="1"/>
</dbReference>
<organism evidence="3 4">
    <name type="scientific">Methanomethylophilus alvi</name>
    <dbReference type="NCBI Taxonomy" id="1291540"/>
    <lineage>
        <taxon>Archaea</taxon>
        <taxon>Methanobacteriati</taxon>
        <taxon>Thermoplasmatota</taxon>
        <taxon>Thermoplasmata</taxon>
        <taxon>Methanomassiliicoccales</taxon>
        <taxon>Methanomethylophilaceae</taxon>
        <taxon>Methanomethylophilus</taxon>
    </lineage>
</organism>
<evidence type="ECO:0000259" key="2">
    <source>
        <dbReference type="Pfam" id="PF07859"/>
    </source>
</evidence>
<proteinExistence type="predicted"/>
<dbReference type="Pfam" id="PF07859">
    <property type="entry name" value="Abhydrolase_3"/>
    <property type="match status" value="1"/>
</dbReference>
<name>A0A3G3IFT2_9ARCH</name>
<dbReference type="Proteomes" id="UP000273278">
    <property type="component" value="Chromosome"/>
</dbReference>
<dbReference type="InterPro" id="IPR013094">
    <property type="entry name" value="AB_hydrolase_3"/>
</dbReference>
<dbReference type="AlphaFoldDB" id="A0A3G3IFT2"/>
<dbReference type="SUPFAM" id="SSF53474">
    <property type="entry name" value="alpha/beta-Hydrolases"/>
    <property type="match status" value="1"/>
</dbReference>
<dbReference type="RefSeq" id="WP_022532805.1">
    <property type="nucleotide sequence ID" value="NZ_CAYARL010000024.1"/>
</dbReference>
<dbReference type="GO" id="GO:0016787">
    <property type="term" value="F:hydrolase activity"/>
    <property type="evidence" value="ECO:0007669"/>
    <property type="project" value="UniProtKB-KW"/>
</dbReference>
<feature type="domain" description="Alpha/beta hydrolase fold-3" evidence="2">
    <location>
        <begin position="91"/>
        <end position="292"/>
    </location>
</feature>
<protein>
    <recommendedName>
        <fullName evidence="2">Alpha/beta hydrolase fold-3 domain-containing protein</fullName>
    </recommendedName>
</protein>
<dbReference type="EMBL" id="CP017686">
    <property type="protein sequence ID" value="AYQ54631.1"/>
    <property type="molecule type" value="Genomic_DNA"/>
</dbReference>
<dbReference type="InterPro" id="IPR050300">
    <property type="entry name" value="GDXG_lipolytic_enzyme"/>
</dbReference>
<dbReference type="GeneID" id="41321255"/>
<dbReference type="PANTHER" id="PTHR48081">
    <property type="entry name" value="AB HYDROLASE SUPERFAMILY PROTEIN C4A8.06C"/>
    <property type="match status" value="1"/>
</dbReference>
<dbReference type="InterPro" id="IPR029058">
    <property type="entry name" value="AB_hydrolase_fold"/>
</dbReference>
<gene>
    <name evidence="3" type="ORF">BKD89_02265</name>
</gene>
<evidence type="ECO:0000256" key="1">
    <source>
        <dbReference type="ARBA" id="ARBA00022801"/>
    </source>
</evidence>
<dbReference type="Gene3D" id="3.40.50.1820">
    <property type="entry name" value="alpha/beta hydrolase"/>
    <property type="match status" value="1"/>
</dbReference>
<accession>A0A3G3IFT2</accession>
<keyword evidence="1" id="KW-0378">Hydrolase</keyword>
<reference evidence="3 4" key="1">
    <citation type="submission" date="2016-10" db="EMBL/GenBank/DDBJ databases">
        <title>Complete genome of the TMA-utilizing, human hosted archaeon Methanomethylophilus alvus Gen. nov, sp. nov., strain Mx-05, derived from a pure culture.</title>
        <authorList>
            <person name="Brugere J.-F."/>
            <person name="Ben Hania W."/>
            <person name="Chaudhary P.P."/>
            <person name="Gaci N."/>
            <person name="Borrel G."/>
            <person name="Cao Van Tuat L."/>
            <person name="Fardeau M.-L."/>
            <person name="Harris H.M.B."/>
            <person name="O'Toole P.W."/>
            <person name="Ollivier B."/>
        </authorList>
    </citation>
    <scope>NUCLEOTIDE SEQUENCE [LARGE SCALE GENOMIC DNA]</scope>
    <source>
        <strain evidence="3 4">Mx-05</strain>
    </source>
</reference>
<evidence type="ECO:0000313" key="4">
    <source>
        <dbReference type="Proteomes" id="UP000273278"/>
    </source>
</evidence>
<sequence>MSRVSKNLRSPRMSLRSRLTEEQFRSTDYRSLWTKRSNEEWIKHIERVRHMSDDPYPNPGDWIGQRVDEYWIDGMQVFCWGSRHEQGQPVLIYFHGGGFLYPPLRSHFEMVDKVAKGIGAKVVFPMYGNVPDHNYKTEFAKILTAYETAFRKNPFSQIVLGGDSAGGSIALGFSYYLRDRGMTMPEGILLFSPWVDLHTDNPDIEKFENVDPMLDAWGLGLLGIYWADGEKNLDNPYVSPIFADPKGISRVLIFCGTHDILYPDVMKLDRLFNEYDIDHNTMVYPNMDHVFVAFPIPEARVALDQAILLLKDWLMHPN</sequence>
<evidence type="ECO:0000313" key="3">
    <source>
        <dbReference type="EMBL" id="AYQ54631.1"/>
    </source>
</evidence>